<dbReference type="GO" id="GO:0035556">
    <property type="term" value="P:intracellular signal transduction"/>
    <property type="evidence" value="ECO:0007669"/>
    <property type="project" value="InterPro"/>
</dbReference>
<dbReference type="PROSITE" id="PS50125">
    <property type="entry name" value="GUANYLATE_CYCLASE_2"/>
    <property type="match status" value="1"/>
</dbReference>
<feature type="non-terminal residue" evidence="9">
    <location>
        <position position="1"/>
    </location>
</feature>
<dbReference type="AlphaFoldDB" id="A0A382CCY3"/>
<protein>
    <recommendedName>
        <fullName evidence="8">Guanylate cyclase domain-containing protein</fullName>
    </recommendedName>
</protein>
<organism evidence="9">
    <name type="scientific">marine metagenome</name>
    <dbReference type="NCBI Taxonomy" id="408172"/>
    <lineage>
        <taxon>unclassified sequences</taxon>
        <taxon>metagenomes</taxon>
        <taxon>ecological metagenomes</taxon>
    </lineage>
</organism>
<reference evidence="9" key="1">
    <citation type="submission" date="2018-05" db="EMBL/GenBank/DDBJ databases">
        <authorList>
            <person name="Lanie J.A."/>
            <person name="Ng W.-L."/>
            <person name="Kazmierczak K.M."/>
            <person name="Andrzejewski T.M."/>
            <person name="Davidsen T.M."/>
            <person name="Wayne K.J."/>
            <person name="Tettelin H."/>
            <person name="Glass J.I."/>
            <person name="Rusch D."/>
            <person name="Podicherti R."/>
            <person name="Tsui H.-C.T."/>
            <person name="Winkler M.E."/>
        </authorList>
    </citation>
    <scope>NUCLEOTIDE SEQUENCE</scope>
</reference>
<dbReference type="InterPro" id="IPR029787">
    <property type="entry name" value="Nucleotide_cyclase"/>
</dbReference>
<keyword evidence="4" id="KW-0677">Repeat</keyword>
<evidence type="ECO:0000256" key="7">
    <source>
        <dbReference type="ARBA" id="ARBA00023136"/>
    </source>
</evidence>
<evidence type="ECO:0000256" key="1">
    <source>
        <dbReference type="ARBA" id="ARBA00004196"/>
    </source>
</evidence>
<dbReference type="InterPro" id="IPR011990">
    <property type="entry name" value="TPR-like_helical_dom_sf"/>
</dbReference>
<dbReference type="GO" id="GO:0030313">
    <property type="term" value="C:cell envelope"/>
    <property type="evidence" value="ECO:0007669"/>
    <property type="project" value="UniProtKB-SubCell"/>
</dbReference>
<dbReference type="SUPFAM" id="SSF48452">
    <property type="entry name" value="TPR-like"/>
    <property type="match status" value="1"/>
</dbReference>
<evidence type="ECO:0000256" key="3">
    <source>
        <dbReference type="ARBA" id="ARBA00022692"/>
    </source>
</evidence>
<dbReference type="FunFam" id="3.30.70.1230:FF:000016">
    <property type="entry name" value="Adenylate/guanylate cyclase domain-containing protein"/>
    <property type="match status" value="1"/>
</dbReference>
<evidence type="ECO:0000259" key="8">
    <source>
        <dbReference type="PROSITE" id="PS50125"/>
    </source>
</evidence>
<dbReference type="Gene3D" id="1.25.40.10">
    <property type="entry name" value="Tetratricopeptide repeat domain"/>
    <property type="match status" value="1"/>
</dbReference>
<comment type="subcellular location">
    <subcellularLocation>
        <location evidence="1">Cell envelope</location>
    </subcellularLocation>
</comment>
<gene>
    <name evidence="9" type="ORF">METZ01_LOCUS176007</name>
</gene>
<dbReference type="PANTHER" id="PTHR43081">
    <property type="entry name" value="ADENYLATE CYCLASE, TERMINAL-DIFFERENTIATION SPECIFIC-RELATED"/>
    <property type="match status" value="1"/>
</dbReference>
<dbReference type="GO" id="GO:0009190">
    <property type="term" value="P:cyclic nucleotide biosynthetic process"/>
    <property type="evidence" value="ECO:0007669"/>
    <property type="project" value="InterPro"/>
</dbReference>
<dbReference type="PROSITE" id="PS50005">
    <property type="entry name" value="TPR"/>
    <property type="match status" value="1"/>
</dbReference>
<keyword evidence="5" id="KW-0802">TPR repeat</keyword>
<keyword evidence="3" id="KW-0812">Transmembrane</keyword>
<keyword evidence="2" id="KW-1003">Cell membrane</keyword>
<dbReference type="Pfam" id="PF07719">
    <property type="entry name" value="TPR_2"/>
    <property type="match status" value="1"/>
</dbReference>
<dbReference type="SUPFAM" id="SSF55073">
    <property type="entry name" value="Nucleotide cyclase"/>
    <property type="match status" value="1"/>
</dbReference>
<evidence type="ECO:0000256" key="6">
    <source>
        <dbReference type="ARBA" id="ARBA00022989"/>
    </source>
</evidence>
<evidence type="ECO:0000313" key="9">
    <source>
        <dbReference type="EMBL" id="SVB23153.1"/>
    </source>
</evidence>
<keyword evidence="7" id="KW-0472">Membrane</keyword>
<dbReference type="SMART" id="SM00044">
    <property type="entry name" value="CYCc"/>
    <property type="match status" value="1"/>
</dbReference>
<keyword evidence="6" id="KW-1133">Transmembrane helix</keyword>
<dbReference type="CDD" id="cd07302">
    <property type="entry name" value="CHD"/>
    <property type="match status" value="1"/>
</dbReference>
<feature type="domain" description="Guanylate cyclase" evidence="8">
    <location>
        <begin position="23"/>
        <end position="155"/>
    </location>
</feature>
<dbReference type="Gene3D" id="3.30.70.1230">
    <property type="entry name" value="Nucleotide cyclase"/>
    <property type="match status" value="1"/>
</dbReference>
<dbReference type="InterPro" id="IPR019734">
    <property type="entry name" value="TPR_rpt"/>
</dbReference>
<evidence type="ECO:0000256" key="5">
    <source>
        <dbReference type="ARBA" id="ARBA00022803"/>
    </source>
</evidence>
<dbReference type="SMART" id="SM00028">
    <property type="entry name" value="TPR"/>
    <property type="match status" value="1"/>
</dbReference>
<dbReference type="InterPro" id="IPR050697">
    <property type="entry name" value="Adenylyl/Guanylyl_Cyclase_3/4"/>
</dbReference>
<evidence type="ECO:0000256" key="2">
    <source>
        <dbReference type="ARBA" id="ARBA00022475"/>
    </source>
</evidence>
<dbReference type="InterPro" id="IPR013105">
    <property type="entry name" value="TPR_2"/>
</dbReference>
<dbReference type="EMBL" id="UINC01033606">
    <property type="protein sequence ID" value="SVB23153.1"/>
    <property type="molecule type" value="Genomic_DNA"/>
</dbReference>
<dbReference type="Pfam" id="PF00211">
    <property type="entry name" value="Guanylate_cyc"/>
    <property type="match status" value="1"/>
</dbReference>
<name>A0A382CCY3_9ZZZZ</name>
<evidence type="ECO:0000256" key="4">
    <source>
        <dbReference type="ARBA" id="ARBA00022737"/>
    </source>
</evidence>
<proteinExistence type="predicted"/>
<dbReference type="GO" id="GO:0003824">
    <property type="term" value="F:catalytic activity"/>
    <property type="evidence" value="ECO:0007669"/>
    <property type="project" value="UniProtKB-ARBA"/>
</dbReference>
<dbReference type="InterPro" id="IPR001054">
    <property type="entry name" value="A/G_cyclase"/>
</dbReference>
<dbReference type="PANTHER" id="PTHR43081:SF1">
    <property type="entry name" value="ADENYLATE CYCLASE, TERMINAL-DIFFERENTIATION SPECIFIC"/>
    <property type="match status" value="1"/>
</dbReference>
<sequence length="279" mass="31068">LADQLLEAGDGDDMMGGKESIGTVLFSDIRSFTTLTETLGAQGTVGFLNDYFTVMVDCIQNEGGMLDKFIGDAIMAIFGTPVAHDDDPDRGLRAAIQMMHGLNEFNEIRKSKGLPPVDHGMGLNTDEIVSGNIGSPKRMDYTVIGDGVNLAARIESSCKKYGAKILMSEYTFHALKATYRTRQVDCVIVKGKTEPVRVYEVLDYHSKESFPNMIEALEMFNNGIEYYNEGNWEKAITQFKKAQKINPDDKCSNMYVERCGILKKRDPKDWDGVWVATSK</sequence>
<accession>A0A382CCY3</accession>